<keyword evidence="3" id="KW-1185">Reference proteome</keyword>
<reference evidence="3" key="1">
    <citation type="submission" date="2015-09" db="EMBL/GenBank/DDBJ databases">
        <authorList>
            <person name="Sai Rama Sridatta P."/>
        </authorList>
    </citation>
    <scope>NUCLEOTIDE SEQUENCE [LARGE SCALE GENOMIC DNA]</scope>
</reference>
<evidence type="ECO:0000313" key="2">
    <source>
        <dbReference type="Ensembl" id="ENSLCAP00010020966.1"/>
    </source>
</evidence>
<accession>A0A4W6D7Q1</accession>
<proteinExistence type="predicted"/>
<sequence length="71" mass="8111">TFYPHTYTHSSTSRFVLTHTHTNTNFSASSLYPPSPFLSQMCPHPKRESPSPQNNKIKSCRLTLRHPPAPF</sequence>
<evidence type="ECO:0000256" key="1">
    <source>
        <dbReference type="SAM" id="MobiDB-lite"/>
    </source>
</evidence>
<reference evidence="2" key="2">
    <citation type="submission" date="2025-08" db="UniProtKB">
        <authorList>
            <consortium name="Ensembl"/>
        </authorList>
    </citation>
    <scope>IDENTIFICATION</scope>
</reference>
<dbReference type="Ensembl" id="ENSLCAT00010021423.1">
    <property type="protein sequence ID" value="ENSLCAP00010020966.1"/>
    <property type="gene ID" value="ENSLCAG00010009893.1"/>
</dbReference>
<feature type="region of interest" description="Disordered" evidence="1">
    <location>
        <begin position="42"/>
        <end position="71"/>
    </location>
</feature>
<name>A0A4W6D7Q1_LATCA</name>
<protein>
    <submittedName>
        <fullName evidence="2">Uncharacterized protein</fullName>
    </submittedName>
</protein>
<dbReference type="AlphaFoldDB" id="A0A4W6D7Q1"/>
<organism evidence="2 3">
    <name type="scientific">Lates calcarifer</name>
    <name type="common">Barramundi</name>
    <name type="synonym">Holocentrus calcarifer</name>
    <dbReference type="NCBI Taxonomy" id="8187"/>
    <lineage>
        <taxon>Eukaryota</taxon>
        <taxon>Metazoa</taxon>
        <taxon>Chordata</taxon>
        <taxon>Craniata</taxon>
        <taxon>Vertebrata</taxon>
        <taxon>Euteleostomi</taxon>
        <taxon>Actinopterygii</taxon>
        <taxon>Neopterygii</taxon>
        <taxon>Teleostei</taxon>
        <taxon>Neoteleostei</taxon>
        <taxon>Acanthomorphata</taxon>
        <taxon>Carangaria</taxon>
        <taxon>Carangaria incertae sedis</taxon>
        <taxon>Centropomidae</taxon>
        <taxon>Lates</taxon>
    </lineage>
</organism>
<dbReference type="Proteomes" id="UP000314980">
    <property type="component" value="Unassembled WGS sequence"/>
</dbReference>
<evidence type="ECO:0000313" key="3">
    <source>
        <dbReference type="Proteomes" id="UP000314980"/>
    </source>
</evidence>
<reference evidence="2" key="3">
    <citation type="submission" date="2025-09" db="UniProtKB">
        <authorList>
            <consortium name="Ensembl"/>
        </authorList>
    </citation>
    <scope>IDENTIFICATION</scope>
</reference>
<dbReference type="InParanoid" id="A0A4W6D7Q1"/>